<dbReference type="CDD" id="cd00211">
    <property type="entry name" value="PTS_IIA_fru"/>
    <property type="match status" value="1"/>
</dbReference>
<dbReference type="PROSITE" id="PS51094">
    <property type="entry name" value="PTS_EIIA_TYPE_2"/>
    <property type="match status" value="1"/>
</dbReference>
<dbReference type="PANTHER" id="PTHR47738">
    <property type="entry name" value="PTS SYSTEM FRUCTOSE-LIKE EIIA COMPONENT-RELATED"/>
    <property type="match status" value="1"/>
</dbReference>
<dbReference type="Pfam" id="PF00359">
    <property type="entry name" value="PTS_EIIA_2"/>
    <property type="match status" value="1"/>
</dbReference>
<sequence length="148" mass="16562">MFETALIKVNLEARNAYEAIEVLSHVLYEKGYVKDSFINAVINREKVYPTGLPSSGVGVAIPHTDRIHVKQSGIAVATLKESVSFFTMGTPNIQQEVRIIFLLAIDNPDKQIAILKKLISLIKKEDLLKEMIESKSETEIYQLLNSST</sequence>
<keyword evidence="3" id="KW-1185">Reference proteome</keyword>
<gene>
    <name evidence="2" type="ORF">DL897_16725</name>
</gene>
<dbReference type="SUPFAM" id="SSF55804">
    <property type="entry name" value="Phoshotransferase/anion transport protein"/>
    <property type="match status" value="1"/>
</dbReference>
<dbReference type="Gene3D" id="3.40.930.10">
    <property type="entry name" value="Mannitol-specific EII, Chain A"/>
    <property type="match status" value="1"/>
</dbReference>
<reference evidence="2 3" key="1">
    <citation type="submission" date="2018-06" db="EMBL/GenBank/DDBJ databases">
        <title>Thermoflavimicrobium daqus sp. nov., a thermophilic microbe isolated from Moutai-flavour Daqu.</title>
        <authorList>
            <person name="Wang X."/>
            <person name="Zhou H."/>
        </authorList>
    </citation>
    <scope>NUCLEOTIDE SEQUENCE [LARGE SCALE GENOMIC DNA]</scope>
    <source>
        <strain evidence="2 3">FBKL4.011</strain>
    </source>
</reference>
<protein>
    <recommendedName>
        <fullName evidence="1">PTS EIIA type-2 domain-containing protein</fullName>
    </recommendedName>
</protein>
<organism evidence="2 3">
    <name type="scientific">Thermoflavimicrobium daqui</name>
    <dbReference type="NCBI Taxonomy" id="2137476"/>
    <lineage>
        <taxon>Bacteria</taxon>
        <taxon>Bacillati</taxon>
        <taxon>Bacillota</taxon>
        <taxon>Bacilli</taxon>
        <taxon>Bacillales</taxon>
        <taxon>Thermoactinomycetaceae</taxon>
        <taxon>Thermoflavimicrobium</taxon>
    </lineage>
</organism>
<dbReference type="InterPro" id="IPR016152">
    <property type="entry name" value="PTrfase/Anion_transptr"/>
</dbReference>
<dbReference type="AlphaFoldDB" id="A0A364K1C2"/>
<dbReference type="OrthoDB" id="370976at2"/>
<feature type="domain" description="PTS EIIA type-2" evidence="1">
    <location>
        <begin position="1"/>
        <end position="147"/>
    </location>
</feature>
<reference evidence="2 3" key="2">
    <citation type="submission" date="2018-06" db="EMBL/GenBank/DDBJ databases">
        <authorList>
            <person name="Zhirakovskaya E."/>
        </authorList>
    </citation>
    <scope>NUCLEOTIDE SEQUENCE [LARGE SCALE GENOMIC DNA]</scope>
    <source>
        <strain evidence="2 3">FBKL4.011</strain>
    </source>
</reference>
<comment type="caution">
    <text evidence="2">The sequence shown here is derived from an EMBL/GenBank/DDBJ whole genome shotgun (WGS) entry which is preliminary data.</text>
</comment>
<dbReference type="EMBL" id="QJKK01000015">
    <property type="protein sequence ID" value="RAL21383.1"/>
    <property type="molecule type" value="Genomic_DNA"/>
</dbReference>
<dbReference type="RefSeq" id="WP_113660266.1">
    <property type="nucleotide sequence ID" value="NZ_KZ845677.1"/>
</dbReference>
<dbReference type="PANTHER" id="PTHR47738:SF3">
    <property type="entry name" value="PHOSPHOTRANSFERASE SYSTEM MANNITOL_FRUCTOSE-SPECIFIC IIA DOMAIN CONTAINING PROTEIN"/>
    <property type="match status" value="1"/>
</dbReference>
<evidence type="ECO:0000259" key="1">
    <source>
        <dbReference type="PROSITE" id="PS51094"/>
    </source>
</evidence>
<evidence type="ECO:0000313" key="2">
    <source>
        <dbReference type="EMBL" id="RAL21383.1"/>
    </source>
</evidence>
<dbReference type="Proteomes" id="UP000251213">
    <property type="component" value="Unassembled WGS sequence"/>
</dbReference>
<proteinExistence type="predicted"/>
<evidence type="ECO:0000313" key="3">
    <source>
        <dbReference type="Proteomes" id="UP000251213"/>
    </source>
</evidence>
<dbReference type="InterPro" id="IPR051541">
    <property type="entry name" value="PTS_SugarTrans_NitroReg"/>
</dbReference>
<accession>A0A364K1C2</accession>
<dbReference type="InterPro" id="IPR002178">
    <property type="entry name" value="PTS_EIIA_type-2_dom"/>
</dbReference>
<name>A0A364K1C2_9BACL</name>